<sequence length="345" mass="36119">MNYAAGGRLEIRITPSDVGKRVSVRAVAELVDGRPVFRDAVGVLTSWADGVVIVTRRTGEVVRIPDESVVAGKVVPDAPARRRMAAPAATADELQRTASDGWPARETEVLGGWTLRAAGGFTRRANSVLALGDPGLPAQRAVERVRAWYAERGLPAYAQTLPGSAGARAFAAAGWSPRARSLLLTAPLPPLADLPGAERVTLAREVDADWLAAYGRTGERADAARAVLGGGASVWFASARSGGGGAVSAIGRCVVDGRWALFGAVEVEPSARRRGLAVAVVAALAAKALEEGASGAYLQVEADNDAARALWDRLGFTTHHEYLYYRCPEPAESSEPTESSAAEEG</sequence>
<reference evidence="2 3" key="1">
    <citation type="submission" date="2021-08" db="EMBL/GenBank/DDBJ databases">
        <title>Streptomyces sp. PTM05 isolated from lichen.</title>
        <authorList>
            <person name="Somphong A."/>
            <person name="Phongsopitanun W."/>
            <person name="Tanasupawat S."/>
        </authorList>
    </citation>
    <scope>NUCLEOTIDE SEQUENCE [LARGE SCALE GENOMIC DNA]</scope>
    <source>
        <strain evidence="2 3">Ptm05</strain>
    </source>
</reference>
<dbReference type="SUPFAM" id="SSF55729">
    <property type="entry name" value="Acyl-CoA N-acyltransferases (Nat)"/>
    <property type="match status" value="1"/>
</dbReference>
<keyword evidence="3" id="KW-1185">Reference proteome</keyword>
<dbReference type="GO" id="GO:0016746">
    <property type="term" value="F:acyltransferase activity"/>
    <property type="evidence" value="ECO:0007669"/>
    <property type="project" value="UniProtKB-KW"/>
</dbReference>
<dbReference type="Gene3D" id="3.40.630.30">
    <property type="match status" value="1"/>
</dbReference>
<dbReference type="Pfam" id="PF24553">
    <property type="entry name" value="Rv0428c_C"/>
    <property type="match status" value="1"/>
</dbReference>
<evidence type="ECO:0000313" key="2">
    <source>
        <dbReference type="EMBL" id="MBY8884162.1"/>
    </source>
</evidence>
<dbReference type="InterPro" id="IPR056935">
    <property type="entry name" value="Rv0428c-like_C"/>
</dbReference>
<keyword evidence="2" id="KW-0012">Acyltransferase</keyword>
<dbReference type="Proteomes" id="UP001198565">
    <property type="component" value="Unassembled WGS sequence"/>
</dbReference>
<gene>
    <name evidence="2" type="ORF">K7472_04785</name>
</gene>
<dbReference type="InterPro" id="IPR000182">
    <property type="entry name" value="GNAT_dom"/>
</dbReference>
<keyword evidence="2" id="KW-0808">Transferase</keyword>
<evidence type="ECO:0000313" key="3">
    <source>
        <dbReference type="Proteomes" id="UP001198565"/>
    </source>
</evidence>
<name>A0ABS7QQN5_9ACTN</name>
<accession>A0ABS7QQN5</accession>
<dbReference type="RefSeq" id="WP_222974177.1">
    <property type="nucleotide sequence ID" value="NZ_JAINVZ010000002.1"/>
</dbReference>
<comment type="caution">
    <text evidence="2">The sequence shown here is derived from an EMBL/GenBank/DDBJ whole genome shotgun (WGS) entry which is preliminary data.</text>
</comment>
<dbReference type="InterPro" id="IPR016181">
    <property type="entry name" value="Acyl_CoA_acyltransferase"/>
</dbReference>
<dbReference type="EC" id="2.3.1.-" evidence="2"/>
<organism evidence="2 3">
    <name type="scientific">Streptantibioticus parmotrematis</name>
    <dbReference type="NCBI Taxonomy" id="2873249"/>
    <lineage>
        <taxon>Bacteria</taxon>
        <taxon>Bacillati</taxon>
        <taxon>Actinomycetota</taxon>
        <taxon>Actinomycetes</taxon>
        <taxon>Kitasatosporales</taxon>
        <taxon>Streptomycetaceae</taxon>
        <taxon>Streptantibioticus</taxon>
    </lineage>
</organism>
<feature type="domain" description="N-acetyltransferase" evidence="1">
    <location>
        <begin position="177"/>
        <end position="330"/>
    </location>
</feature>
<dbReference type="EMBL" id="JAINVZ010000002">
    <property type="protein sequence ID" value="MBY8884162.1"/>
    <property type="molecule type" value="Genomic_DNA"/>
</dbReference>
<proteinExistence type="predicted"/>
<protein>
    <submittedName>
        <fullName evidence="2">GNAT family N-acetyltransferase</fullName>
        <ecNumber evidence="2">2.3.1.-</ecNumber>
    </submittedName>
</protein>
<evidence type="ECO:0000259" key="1">
    <source>
        <dbReference type="PROSITE" id="PS51186"/>
    </source>
</evidence>
<dbReference type="PROSITE" id="PS51186">
    <property type="entry name" value="GNAT"/>
    <property type="match status" value="1"/>
</dbReference>